<dbReference type="GO" id="GO:0003824">
    <property type="term" value="F:catalytic activity"/>
    <property type="evidence" value="ECO:0007669"/>
    <property type="project" value="InterPro"/>
</dbReference>
<dbReference type="InterPro" id="IPR050266">
    <property type="entry name" value="AB_hydrolase_sf"/>
</dbReference>
<dbReference type="EMBL" id="FTNE01000006">
    <property type="protein sequence ID" value="SIQ56626.1"/>
    <property type="molecule type" value="Genomic_DNA"/>
</dbReference>
<feature type="domain" description="AB hydrolase-1" evidence="1">
    <location>
        <begin position="30"/>
        <end position="283"/>
    </location>
</feature>
<proteinExistence type="predicted"/>
<dbReference type="PRINTS" id="PR00412">
    <property type="entry name" value="EPOXHYDRLASE"/>
</dbReference>
<sequence>MTDPFDAFTLRHITLDDGRTFRLRTHGSGPALVMLHGMPQTHYIWHKIAPALAEHFTVICPDITGYGETFKPPATTDHAPYAKRAMAGDIIALLDHLGVSDFALVGHDRGARVAHRLTLDHPARVRYLAMLDIIPTIEHFERTDMRFAMGYYHWFFLAQPHPFPEELINLDAGAWLLAQSARHKTAGAVFAAPAMADYQRCIANPATVVAICEDYRAAATIDLEHDLTSRANGLKIACPTLVLWGERGLVGALYEPLAIWRDYCASSLSGAAMPSGHYLAEEAPEETLAALRAFLSGG</sequence>
<dbReference type="Proteomes" id="UP000186308">
    <property type="component" value="Unassembled WGS sequence"/>
</dbReference>
<evidence type="ECO:0000313" key="3">
    <source>
        <dbReference type="Proteomes" id="UP000186308"/>
    </source>
</evidence>
<dbReference type="SUPFAM" id="SSF53474">
    <property type="entry name" value="alpha/beta-Hydrolases"/>
    <property type="match status" value="1"/>
</dbReference>
<comment type="caution">
    <text evidence="2">The sequence shown here is derived from an EMBL/GenBank/DDBJ whole genome shotgun (WGS) entry which is preliminary data.</text>
</comment>
<dbReference type="Gene3D" id="3.40.50.1820">
    <property type="entry name" value="alpha/beta hydrolase"/>
    <property type="match status" value="1"/>
</dbReference>
<dbReference type="Pfam" id="PF00561">
    <property type="entry name" value="Abhydrolase_1"/>
    <property type="match status" value="1"/>
</dbReference>
<name>A0A8G2CJP8_ACIRU</name>
<evidence type="ECO:0000259" key="1">
    <source>
        <dbReference type="Pfam" id="PF00561"/>
    </source>
</evidence>
<keyword evidence="3" id="KW-1185">Reference proteome</keyword>
<reference evidence="2 3" key="1">
    <citation type="submission" date="2017-01" db="EMBL/GenBank/DDBJ databases">
        <authorList>
            <person name="Varghese N."/>
            <person name="Submissions S."/>
        </authorList>
    </citation>
    <scope>NUCLEOTIDE SEQUENCE [LARGE SCALE GENOMIC DNA]</scope>
    <source>
        <strain evidence="2 3">ATCC 35905</strain>
    </source>
</reference>
<dbReference type="RefSeq" id="WP_029311321.1">
    <property type="nucleotide sequence ID" value="NZ_FTNE01000006.1"/>
</dbReference>
<dbReference type="InterPro" id="IPR000073">
    <property type="entry name" value="AB_hydrolase_1"/>
</dbReference>
<dbReference type="OrthoDB" id="9812774at2"/>
<evidence type="ECO:0000313" key="2">
    <source>
        <dbReference type="EMBL" id="SIQ56626.1"/>
    </source>
</evidence>
<organism evidence="2 3">
    <name type="scientific">Acidiphilium rubrum</name>
    <dbReference type="NCBI Taxonomy" id="526"/>
    <lineage>
        <taxon>Bacteria</taxon>
        <taxon>Pseudomonadati</taxon>
        <taxon>Pseudomonadota</taxon>
        <taxon>Alphaproteobacteria</taxon>
        <taxon>Acetobacterales</taxon>
        <taxon>Acidocellaceae</taxon>
        <taxon>Acidiphilium</taxon>
    </lineage>
</organism>
<dbReference type="AlphaFoldDB" id="A0A8G2CJP8"/>
<dbReference type="InterPro" id="IPR029058">
    <property type="entry name" value="AB_hydrolase_fold"/>
</dbReference>
<protein>
    <submittedName>
        <fullName evidence="2">Haloacetate dehalogenase</fullName>
    </submittedName>
</protein>
<dbReference type="PANTHER" id="PTHR43798">
    <property type="entry name" value="MONOACYLGLYCEROL LIPASE"/>
    <property type="match status" value="1"/>
</dbReference>
<dbReference type="PANTHER" id="PTHR43798:SF33">
    <property type="entry name" value="HYDROLASE, PUTATIVE (AFU_ORTHOLOGUE AFUA_2G14860)-RELATED"/>
    <property type="match status" value="1"/>
</dbReference>
<accession>A0A8G2CJP8</accession>
<dbReference type="GO" id="GO:0016020">
    <property type="term" value="C:membrane"/>
    <property type="evidence" value="ECO:0007669"/>
    <property type="project" value="TreeGrafter"/>
</dbReference>
<gene>
    <name evidence="2" type="ORF">SAMN05421828_10698</name>
</gene>
<dbReference type="PRINTS" id="PR00111">
    <property type="entry name" value="ABHYDROLASE"/>
</dbReference>
<dbReference type="InterPro" id="IPR000639">
    <property type="entry name" value="Epox_hydrolase-like"/>
</dbReference>